<evidence type="ECO:0000313" key="4">
    <source>
        <dbReference type="Proteomes" id="UP000031512"/>
    </source>
</evidence>
<gene>
    <name evidence="3" type="ORF">BEWA_036810</name>
</gene>
<name>L1LEG6_THEEQ</name>
<feature type="region of interest" description="Disordered" evidence="1">
    <location>
        <begin position="454"/>
        <end position="567"/>
    </location>
</feature>
<dbReference type="RefSeq" id="XP_004833097.1">
    <property type="nucleotide sequence ID" value="XM_004833040.1"/>
</dbReference>
<dbReference type="Pfam" id="PF21406">
    <property type="entry name" value="C3_CUB1"/>
    <property type="match status" value="1"/>
</dbReference>
<dbReference type="Gene3D" id="2.60.120.1540">
    <property type="match status" value="1"/>
</dbReference>
<dbReference type="Pfam" id="PF04385">
    <property type="entry name" value="FAINT"/>
    <property type="match status" value="1"/>
</dbReference>
<dbReference type="STRING" id="1537102.L1LEG6"/>
<dbReference type="EMBL" id="ACOU01000002">
    <property type="protein sequence ID" value="EKX73645.1"/>
    <property type="molecule type" value="Genomic_DNA"/>
</dbReference>
<feature type="region of interest" description="Disordered" evidence="1">
    <location>
        <begin position="341"/>
        <end position="360"/>
    </location>
</feature>
<accession>L1LEG6</accession>
<comment type="caution">
    <text evidence="3">The sequence shown here is derived from an EMBL/GenBank/DDBJ whole genome shotgun (WGS) entry which is preliminary data.</text>
</comment>
<dbReference type="GeneID" id="15806568"/>
<feature type="compositionally biased region" description="Basic and acidic residues" evidence="1">
    <location>
        <begin position="409"/>
        <end position="418"/>
    </location>
</feature>
<evidence type="ECO:0000256" key="1">
    <source>
        <dbReference type="SAM" id="MobiDB-lite"/>
    </source>
</evidence>
<evidence type="ECO:0000313" key="3">
    <source>
        <dbReference type="EMBL" id="EKX73645.1"/>
    </source>
</evidence>
<feature type="compositionally biased region" description="Polar residues" evidence="1">
    <location>
        <begin position="480"/>
        <end position="489"/>
    </location>
</feature>
<dbReference type="AlphaFoldDB" id="L1LEG6"/>
<proteinExistence type="predicted"/>
<dbReference type="InterPro" id="IPR007480">
    <property type="entry name" value="DUF529"/>
</dbReference>
<dbReference type="KEGG" id="beq:BEWA_036810"/>
<feature type="region of interest" description="Disordered" evidence="1">
    <location>
        <begin position="372"/>
        <end position="420"/>
    </location>
</feature>
<evidence type="ECO:0000259" key="2">
    <source>
        <dbReference type="Pfam" id="PF21406"/>
    </source>
</evidence>
<sequence>MAVEGVIIKLNSKPKDGDVSSTEEYNGDEFTGGNSVKITVIKSEEPPNFYRYTHEDSHGGNFTLKEIQDDSNSPINISLPDDGKATSVSAYYWRYDSGGGHTPSKALLVGITTSFGTTYYTSTSGNQWVEHGQLSQDAEDLERTLDEQNCYNNDAVTMNLTESHSKNHAGNKTKYCCGEHKDDTGKVTVTSGSVKVPDSGSKDIPYYKHEVTNGKVAGFKFYKDDVRNDEKYRRLLIYVDSTGSPPVKGWFQRGNDNAQWTKVELNGITPENINNCTHWNKVVGELRGLGCKGLQECLDPAHLGQDGVQREEVPAADLSDQVPDTESETKILLQGTPLAQMADGPSLPGEHANIGGATSNGVVNDEAKIVSEIGEPPPKGAPQEKDTGIEDKSRGDAERAVLESNNTDPETKKARDDPSLQATSACRIANTSAYIIACEHDRMAAALPLYQGSGEELRQKGPGPDEDAERQDSVDGASSDPAQPLTTTAKGEPLSPSEGSPKTPEPQASTFPPPPSLGSTTSSHTATPEKQATISKPVDALSTPRGTSPFRISGRGRPNSSSGLGGESPVLPITFGSSPAIFNCYETGFIIGGSNESLIGGNTNVNVVKSGLVESTPVVAETKIVELNVNDIDTNLFSIEESFSGGVPLKTVTPKDAVLITSVVDGEKEVWKGADKEHGLQVVVCYDGESPVSVVVNFVKADGKKPWRYHNLQDNKWNVVNKQVNENFVKELMKKAPQFPPPSDQKTLDLAYLEDPRYKAVDVDIVGVPARVYVVGPKEDIKKVKLSEGKHGYKDTPEEICTYCIAFLEGTGTAMILVNINDGTVYREIFKRDGDKWSRLTSGYAKKIDALKTYTDPPAKFTLDISSLEEGDEKFKLVKENKNDITTQLFATKQGHSIENIMDGETKNRMTHDKDALEYIANILDANTLSKRSKDGT</sequence>
<dbReference type="Proteomes" id="UP000031512">
    <property type="component" value="Unassembled WGS sequence"/>
</dbReference>
<dbReference type="eggNOG" id="KOG1366">
    <property type="taxonomic scope" value="Eukaryota"/>
</dbReference>
<organism evidence="3 4">
    <name type="scientific">Theileria equi strain WA</name>
    <dbReference type="NCBI Taxonomy" id="1537102"/>
    <lineage>
        <taxon>Eukaryota</taxon>
        <taxon>Sar</taxon>
        <taxon>Alveolata</taxon>
        <taxon>Apicomplexa</taxon>
        <taxon>Aconoidasida</taxon>
        <taxon>Piroplasmida</taxon>
        <taxon>Theileriidae</taxon>
        <taxon>Theileria</taxon>
    </lineage>
</organism>
<reference evidence="3 4" key="1">
    <citation type="journal article" date="2012" name="BMC Genomics">
        <title>Comparative genomic analysis and phylogenetic position of Theileria equi.</title>
        <authorList>
            <person name="Kappmeyer L.S."/>
            <person name="Thiagarajan M."/>
            <person name="Herndon D.R."/>
            <person name="Ramsay J.D."/>
            <person name="Caler E."/>
            <person name="Djikeng A."/>
            <person name="Gillespie J.J."/>
            <person name="Lau A.O."/>
            <person name="Roalson E.H."/>
            <person name="Silva J.C."/>
            <person name="Silva M.G."/>
            <person name="Suarez C.E."/>
            <person name="Ueti M.W."/>
            <person name="Nene V.M."/>
            <person name="Mealey R.H."/>
            <person name="Knowles D.P."/>
            <person name="Brayton K.A."/>
        </authorList>
    </citation>
    <scope>NUCLEOTIDE SEQUENCE [LARGE SCALE GENOMIC DNA]</scope>
    <source>
        <strain evidence="3 4">WA</strain>
    </source>
</reference>
<dbReference type="InterPro" id="IPR049466">
    <property type="entry name" value="C3_CUB1"/>
</dbReference>
<keyword evidence="4" id="KW-1185">Reference proteome</keyword>
<dbReference type="VEuPathDB" id="PiroplasmaDB:BEWA_036810"/>
<protein>
    <recommendedName>
        <fullName evidence="2">Complement component 3 CUB domain-containing protein</fullName>
    </recommendedName>
</protein>
<feature type="compositionally biased region" description="Basic and acidic residues" evidence="1">
    <location>
        <begin position="382"/>
        <end position="401"/>
    </location>
</feature>
<dbReference type="OrthoDB" id="6359008at2759"/>
<feature type="domain" description="Complement component 3 CUB" evidence="2">
    <location>
        <begin position="298"/>
        <end position="330"/>
    </location>
</feature>